<reference evidence="1" key="1">
    <citation type="submission" date="2019-03" db="EMBL/GenBank/DDBJ databases">
        <title>Largest Complete Mitochondrial Genome of a Gymnosperm, Sitka Spruce (Picea sitchensis), Indicates Complex Physical Structure.</title>
        <authorList>
            <person name="Jackman S.D."/>
            <person name="Coombe L."/>
            <person name="Warren R."/>
            <person name="Kirk H."/>
            <person name="Trinh E."/>
            <person name="McLeod T."/>
            <person name="Pleasance S."/>
            <person name="Pandoh P."/>
            <person name="Zhao Y."/>
            <person name="Coope R."/>
            <person name="Bousquet J."/>
            <person name="Bohlmann J.C."/>
            <person name="Jones S.J.M."/>
            <person name="Birol I."/>
        </authorList>
    </citation>
    <scope>NUCLEOTIDE SEQUENCE</scope>
    <source>
        <strain evidence="1">Q903</strain>
    </source>
</reference>
<organism evidence="1">
    <name type="scientific">Picea sitchensis</name>
    <name type="common">Sitka spruce</name>
    <name type="synonym">Pinus sitchensis</name>
    <dbReference type="NCBI Taxonomy" id="3332"/>
    <lineage>
        <taxon>Eukaryota</taxon>
        <taxon>Viridiplantae</taxon>
        <taxon>Streptophyta</taxon>
        <taxon>Embryophyta</taxon>
        <taxon>Tracheophyta</taxon>
        <taxon>Spermatophyta</taxon>
        <taxon>Pinopsida</taxon>
        <taxon>Pinidae</taxon>
        <taxon>Conifers I</taxon>
        <taxon>Pinales</taxon>
        <taxon>Pinaceae</taxon>
        <taxon>Picea</taxon>
    </lineage>
</organism>
<gene>
    <name evidence="1" type="primary">orf05855</name>
    <name evidence="1" type="ORF">Q903MT_gene5823</name>
</gene>
<evidence type="ECO:0000313" key="1">
    <source>
        <dbReference type="EMBL" id="QHR91787.1"/>
    </source>
</evidence>
<proteinExistence type="predicted"/>
<dbReference type="EMBL" id="MK697702">
    <property type="protein sequence ID" value="QHR91787.1"/>
    <property type="molecule type" value="Genomic_DNA"/>
</dbReference>
<geneLocation type="mitochondrion" evidence="1"/>
<name>A0A6B9XYT3_PICSI</name>
<dbReference type="AlphaFoldDB" id="A0A6B9XYT3"/>
<keyword evidence="1" id="KW-0496">Mitochondrion</keyword>
<protein>
    <submittedName>
        <fullName evidence="1">Uncharacterized protein</fullName>
    </submittedName>
</protein>
<accession>A0A6B9XYT3</accession>
<sequence>MKEWEGGVLTSMSLVLLMGNSGSKGGLWGGLVTRGYMSLDQCSEWNIDQSIHARSPERIFQSAYFLLATSTRYIF</sequence>